<dbReference type="Proteomes" id="UP001278500">
    <property type="component" value="Unassembled WGS sequence"/>
</dbReference>
<comment type="caution">
    <text evidence="2">The sequence shown here is derived from an EMBL/GenBank/DDBJ whole genome shotgun (WGS) entry which is preliminary data.</text>
</comment>
<evidence type="ECO:0000259" key="1">
    <source>
        <dbReference type="Pfam" id="PF22942"/>
    </source>
</evidence>
<dbReference type="InterPro" id="IPR054289">
    <property type="entry name" value="DUF7025"/>
</dbReference>
<keyword evidence="3" id="KW-1185">Reference proteome</keyword>
<dbReference type="GeneID" id="87862465"/>
<name>A0AAE0MJW1_9PEZI</name>
<reference evidence="2" key="2">
    <citation type="submission" date="2023-06" db="EMBL/GenBank/DDBJ databases">
        <authorList>
            <consortium name="Lawrence Berkeley National Laboratory"/>
            <person name="Haridas S."/>
            <person name="Hensen N."/>
            <person name="Bonometti L."/>
            <person name="Westerberg I."/>
            <person name="Brannstrom I.O."/>
            <person name="Guillou S."/>
            <person name="Cros-Aarteil S."/>
            <person name="Calhoun S."/>
            <person name="Kuo A."/>
            <person name="Mondo S."/>
            <person name="Pangilinan J."/>
            <person name="Riley R."/>
            <person name="Labutti K."/>
            <person name="Andreopoulos B."/>
            <person name="Lipzen A."/>
            <person name="Chen C."/>
            <person name="Yanf M."/>
            <person name="Daum C."/>
            <person name="Ng V."/>
            <person name="Clum A."/>
            <person name="Steindorff A."/>
            <person name="Ohm R."/>
            <person name="Martin F."/>
            <person name="Silar P."/>
            <person name="Natvig D."/>
            <person name="Lalanne C."/>
            <person name="Gautier V."/>
            <person name="Ament-Velasquez S.L."/>
            <person name="Kruys A."/>
            <person name="Hutchinson M.I."/>
            <person name="Powell A.J."/>
            <person name="Barry K."/>
            <person name="Miller A.N."/>
            <person name="Grigoriev I.V."/>
            <person name="Debuchy R."/>
            <person name="Gladieux P."/>
            <person name="Thoren M.H."/>
            <person name="Johannesson H."/>
        </authorList>
    </citation>
    <scope>NUCLEOTIDE SEQUENCE</scope>
    <source>
        <strain evidence="2">CBS 560.94</strain>
    </source>
</reference>
<dbReference type="AlphaFoldDB" id="A0AAE0MJW1"/>
<dbReference type="EMBL" id="JAUEPP010000011">
    <property type="protein sequence ID" value="KAK3334383.1"/>
    <property type="molecule type" value="Genomic_DNA"/>
</dbReference>
<gene>
    <name evidence="2" type="ORF">B0H65DRAFT_437442</name>
</gene>
<organism evidence="2 3">
    <name type="scientific">Neurospora tetraspora</name>
    <dbReference type="NCBI Taxonomy" id="94610"/>
    <lineage>
        <taxon>Eukaryota</taxon>
        <taxon>Fungi</taxon>
        <taxon>Dikarya</taxon>
        <taxon>Ascomycota</taxon>
        <taxon>Pezizomycotina</taxon>
        <taxon>Sordariomycetes</taxon>
        <taxon>Sordariomycetidae</taxon>
        <taxon>Sordariales</taxon>
        <taxon>Sordariaceae</taxon>
        <taxon>Neurospora</taxon>
    </lineage>
</organism>
<proteinExistence type="predicted"/>
<sequence length="363" mass="41078">QDATTGPLKGFIDIIEYHAEGIGGKDVAIFPTAKFLPREKISAKAKPEDGLENHAIVLRRTWMEHHHVSLLVSIELEIYSKPLCVKFREIAAKAYETTDFQTYPIKLRSPFSELFFYRKEIKALAEDDTIDEDLRKAAKGLDEFVHKPNGFMASIIQDHDRFLKEEKVVNDILWTIYPPNSLLVLNTGVLKECWICRNVSTMTDTHTGQTYWVVTGLRIDFDGSSPGLTKQEFLTPLTGMRPLKISGLSLIPARIATDALGVDLSSFMCKTYNGPSWKMRQLSFLDGANPLLTAKQIDERVMVDFKAKSQDARLPTLQEICDPSRKKVVGNLRSAARGIVKMYAIRVGEKPYHSIRASRLRYD</sequence>
<dbReference type="RefSeq" id="XP_062676549.1">
    <property type="nucleotide sequence ID" value="XM_062825311.1"/>
</dbReference>
<dbReference type="Pfam" id="PF22942">
    <property type="entry name" value="DUF7025"/>
    <property type="match status" value="1"/>
</dbReference>
<evidence type="ECO:0000313" key="2">
    <source>
        <dbReference type="EMBL" id="KAK3334383.1"/>
    </source>
</evidence>
<feature type="domain" description="DUF7025" evidence="1">
    <location>
        <begin position="160"/>
        <end position="255"/>
    </location>
</feature>
<evidence type="ECO:0000313" key="3">
    <source>
        <dbReference type="Proteomes" id="UP001278500"/>
    </source>
</evidence>
<protein>
    <recommendedName>
        <fullName evidence="1">DUF7025 domain-containing protein</fullName>
    </recommendedName>
</protein>
<reference evidence="2" key="1">
    <citation type="journal article" date="2023" name="Mol. Phylogenet. Evol.">
        <title>Genome-scale phylogeny and comparative genomics of the fungal order Sordariales.</title>
        <authorList>
            <person name="Hensen N."/>
            <person name="Bonometti L."/>
            <person name="Westerberg I."/>
            <person name="Brannstrom I.O."/>
            <person name="Guillou S."/>
            <person name="Cros-Aarteil S."/>
            <person name="Calhoun S."/>
            <person name="Haridas S."/>
            <person name="Kuo A."/>
            <person name="Mondo S."/>
            <person name="Pangilinan J."/>
            <person name="Riley R."/>
            <person name="LaButti K."/>
            <person name="Andreopoulos B."/>
            <person name="Lipzen A."/>
            <person name="Chen C."/>
            <person name="Yan M."/>
            <person name="Daum C."/>
            <person name="Ng V."/>
            <person name="Clum A."/>
            <person name="Steindorff A."/>
            <person name="Ohm R.A."/>
            <person name="Martin F."/>
            <person name="Silar P."/>
            <person name="Natvig D.O."/>
            <person name="Lalanne C."/>
            <person name="Gautier V."/>
            <person name="Ament-Velasquez S.L."/>
            <person name="Kruys A."/>
            <person name="Hutchinson M.I."/>
            <person name="Powell A.J."/>
            <person name="Barry K."/>
            <person name="Miller A.N."/>
            <person name="Grigoriev I.V."/>
            <person name="Debuchy R."/>
            <person name="Gladieux P."/>
            <person name="Hiltunen Thoren M."/>
            <person name="Johannesson H."/>
        </authorList>
    </citation>
    <scope>NUCLEOTIDE SEQUENCE</scope>
    <source>
        <strain evidence="2">CBS 560.94</strain>
    </source>
</reference>
<accession>A0AAE0MJW1</accession>
<dbReference type="PANTHER" id="PTHR46411">
    <property type="entry name" value="FAMILY ATPASE, PUTATIVE-RELATED"/>
    <property type="match status" value="1"/>
</dbReference>
<feature type="non-terminal residue" evidence="2">
    <location>
        <position position="1"/>
    </location>
</feature>
<dbReference type="PANTHER" id="PTHR46411:SF2">
    <property type="entry name" value="AAA+ ATPASE DOMAIN-CONTAINING PROTEIN"/>
    <property type="match status" value="1"/>
</dbReference>